<evidence type="ECO:0000256" key="10">
    <source>
        <dbReference type="ARBA" id="ARBA00023239"/>
    </source>
</evidence>
<evidence type="ECO:0000256" key="6">
    <source>
        <dbReference type="ARBA" id="ARBA00022792"/>
    </source>
</evidence>
<evidence type="ECO:0000256" key="3">
    <source>
        <dbReference type="ARBA" id="ARBA00012218"/>
    </source>
</evidence>
<dbReference type="Proteomes" id="UP000653565">
    <property type="component" value="Unassembled WGS sequence"/>
</dbReference>
<dbReference type="GO" id="GO:0046872">
    <property type="term" value="F:metal ion binding"/>
    <property type="evidence" value="ECO:0007669"/>
    <property type="project" value="UniProtKB-KW"/>
</dbReference>
<dbReference type="GO" id="GO:0005743">
    <property type="term" value="C:mitochondrial inner membrane"/>
    <property type="evidence" value="ECO:0007669"/>
    <property type="project" value="UniProtKB-SubCell"/>
</dbReference>
<organism evidence="12 13">
    <name type="scientific">Aspergillus fumigatiaffinis</name>
    <dbReference type="NCBI Taxonomy" id="340414"/>
    <lineage>
        <taxon>Eukaryota</taxon>
        <taxon>Fungi</taxon>
        <taxon>Dikarya</taxon>
        <taxon>Ascomycota</taxon>
        <taxon>Pezizomycotina</taxon>
        <taxon>Eurotiomycetes</taxon>
        <taxon>Eurotiomycetidae</taxon>
        <taxon>Eurotiales</taxon>
        <taxon>Aspergillaceae</taxon>
        <taxon>Aspergillus</taxon>
        <taxon>Aspergillus subgen. Fumigati</taxon>
    </lineage>
</organism>
<comment type="subcellular location">
    <subcellularLocation>
        <location evidence="1">Mitochondrion inner membrane</location>
    </subcellularLocation>
</comment>
<comment type="similarity">
    <text evidence="2">Belongs to the cytochrome c-type heme lyase family.</text>
</comment>
<dbReference type="AlphaFoldDB" id="A0A8H4GUR9"/>
<feature type="region of interest" description="Disordered" evidence="11">
    <location>
        <begin position="41"/>
        <end position="64"/>
    </location>
</feature>
<dbReference type="InterPro" id="IPR000511">
    <property type="entry name" value="Holocyt_c/c1_synthase"/>
</dbReference>
<feature type="region of interest" description="Disordered" evidence="11">
    <location>
        <begin position="416"/>
        <end position="467"/>
    </location>
</feature>
<evidence type="ECO:0000256" key="1">
    <source>
        <dbReference type="ARBA" id="ARBA00004273"/>
    </source>
</evidence>
<evidence type="ECO:0000256" key="8">
    <source>
        <dbReference type="ARBA" id="ARBA00023128"/>
    </source>
</evidence>
<evidence type="ECO:0000313" key="13">
    <source>
        <dbReference type="Proteomes" id="UP000653565"/>
    </source>
</evidence>
<dbReference type="EMBL" id="JAAAPX010000141">
    <property type="protein sequence ID" value="KAF4228946.1"/>
    <property type="molecule type" value="Genomic_DNA"/>
</dbReference>
<evidence type="ECO:0000313" key="12">
    <source>
        <dbReference type="EMBL" id="KAF4228946.1"/>
    </source>
</evidence>
<evidence type="ECO:0000256" key="4">
    <source>
        <dbReference type="ARBA" id="ARBA00022617"/>
    </source>
</evidence>
<protein>
    <recommendedName>
        <fullName evidence="3">holocytochrome-c synthase</fullName>
        <ecNumber evidence="3">4.4.1.17</ecNumber>
    </recommendedName>
</protein>
<keyword evidence="8" id="KW-0496">Mitochondrion</keyword>
<comment type="caution">
    <text evidence="12">The sequence shown here is derived from an EMBL/GenBank/DDBJ whole genome shotgun (WGS) entry which is preliminary data.</text>
</comment>
<accession>A0A8H4GUR9</accession>
<reference evidence="12" key="2">
    <citation type="submission" date="2020-04" db="EMBL/GenBank/DDBJ databases">
        <authorList>
            <person name="Santos R.A.C."/>
            <person name="Steenwyk J.L."/>
            <person name="Rivero-Menendez O."/>
            <person name="Mead M.E."/>
            <person name="Silva L.P."/>
            <person name="Bastos R.W."/>
            <person name="Alastruey-Izquierdo A."/>
            <person name="Goldman G.H."/>
            <person name="Rokas A."/>
        </authorList>
    </citation>
    <scope>NUCLEOTIDE SEQUENCE</scope>
    <source>
        <strain evidence="12">CNM-CM6805</strain>
    </source>
</reference>
<evidence type="ECO:0000256" key="2">
    <source>
        <dbReference type="ARBA" id="ARBA00007255"/>
    </source>
</evidence>
<dbReference type="OrthoDB" id="1158011at2759"/>
<sequence>MYTFIDHDDDLSSKRIKNANARKAIRSHVMRDVRRRERLAGLKRVPKRESRLKQPLPLSASISPQAESSTSEYLLEAGLASPLPASSSFADSNPGRSLLRSPQERRRPTVWRAGYSVPPAPTPNPLAFPPSWLLDPFGSLPGAGEAPSRVARLVFYWKSVFVPMTFPEEHKINEQAETGLMVKSAFSDPGSFFGLMAMCAAHRAVLAGYHIDCSRAPDSSHPTGHDADYYFMKARCMQEMNAKIKGHLLDLATPSGLALGADISMSNLFSNPPQLIIGMFDEARIHLAGLKRMVELRGGLTADSIHQPSMLAAIITSDVKAASGLMTKPLFPLPWDPRPVPSSVQQRIRPPAASVLARLGAAFFANNILSLPLLRILDVMRDIVLYSQAYRERPASLYPGDHELFRVPGCPMHASNAPPALSSPSARSDTSSSCPVRSPDSPFYVQPKTTVTDSPRPPAPETRSTLSKLNPLNYMFSSISQERAPNQTVDLPLEREPSSIPRGDADGNWEYPSPQQMYNAMLRKGYTDTPQDAVEAMVAVHNFLNEGAWAEIVGWERLFAKGLGPAWEKCRKGEQGIALEAMKQEMTGNVDPASEPRLLRFKGRPQELTPKAQILQALGWLYPAKFGTSPPFDRHDWFVLRQTPSGPKEVRYVIDYYSGPPEPTGEPVFYLDIRPALDTPTAAVERLMRWGGDVWYRASGGAVRENNNS</sequence>
<dbReference type="Pfam" id="PF01265">
    <property type="entry name" value="Cyto_heme_lyase"/>
    <property type="match status" value="1"/>
</dbReference>
<feature type="region of interest" description="Disordered" evidence="11">
    <location>
        <begin position="484"/>
        <end position="511"/>
    </location>
</feature>
<evidence type="ECO:0000256" key="7">
    <source>
        <dbReference type="ARBA" id="ARBA00023004"/>
    </source>
</evidence>
<keyword evidence="4" id="KW-0349">Heme</keyword>
<reference evidence="12" key="1">
    <citation type="journal article" date="2020" name="bioRxiv">
        <title>Genomic and phenotypic heterogeneity of clinical isolates of the human pathogens Aspergillus fumigatus, Aspergillus lentulus and Aspergillus fumigatiaffinis.</title>
        <authorList>
            <person name="dos Santos R.A.C."/>
            <person name="Steenwyk J.L."/>
            <person name="Rivero-Menendez O."/>
            <person name="Mead M.E."/>
            <person name="Silva L.P."/>
            <person name="Bastos R.W."/>
            <person name="Alastruey-Izquierdo A."/>
            <person name="Goldman G.H."/>
            <person name="Rokas A."/>
        </authorList>
    </citation>
    <scope>NUCLEOTIDE SEQUENCE</scope>
    <source>
        <strain evidence="12">CNM-CM6805</strain>
    </source>
</reference>
<feature type="compositionally biased region" description="Low complexity" evidence="11">
    <location>
        <begin position="416"/>
        <end position="433"/>
    </location>
</feature>
<keyword evidence="6" id="KW-0999">Mitochondrion inner membrane</keyword>
<evidence type="ECO:0000256" key="11">
    <source>
        <dbReference type="SAM" id="MobiDB-lite"/>
    </source>
</evidence>
<keyword evidence="9" id="KW-0472">Membrane</keyword>
<dbReference type="PANTHER" id="PTHR12743">
    <property type="entry name" value="CYTOCHROME C1 HEME LYASE"/>
    <property type="match status" value="1"/>
</dbReference>
<proteinExistence type="inferred from homology"/>
<dbReference type="PANTHER" id="PTHR12743:SF3">
    <property type="entry name" value="HOLOCYTOCHROME-C SYNTHASE"/>
    <property type="match status" value="1"/>
</dbReference>
<evidence type="ECO:0000256" key="9">
    <source>
        <dbReference type="ARBA" id="ARBA00023136"/>
    </source>
</evidence>
<feature type="region of interest" description="Disordered" evidence="11">
    <location>
        <begin position="85"/>
        <end position="104"/>
    </location>
</feature>
<keyword evidence="5" id="KW-0479">Metal-binding</keyword>
<dbReference type="PROSITE" id="PS00822">
    <property type="entry name" value="CYTO_HEME_LYASE_2"/>
    <property type="match status" value="1"/>
</dbReference>
<keyword evidence="10" id="KW-0456">Lyase</keyword>
<keyword evidence="13" id="KW-1185">Reference proteome</keyword>
<keyword evidence="7" id="KW-0408">Iron</keyword>
<evidence type="ECO:0000256" key="5">
    <source>
        <dbReference type="ARBA" id="ARBA00022723"/>
    </source>
</evidence>
<gene>
    <name evidence="12" type="ORF">CNMCM6805_001801</name>
</gene>
<name>A0A8H4GUR9_9EURO</name>
<dbReference type="GO" id="GO:0004408">
    <property type="term" value="F:holocytochrome-c synthase activity"/>
    <property type="evidence" value="ECO:0007669"/>
    <property type="project" value="UniProtKB-EC"/>
</dbReference>
<dbReference type="EC" id="4.4.1.17" evidence="3"/>